<feature type="region of interest" description="Disordered" evidence="1">
    <location>
        <begin position="23"/>
        <end position="53"/>
    </location>
</feature>
<feature type="compositionally biased region" description="Acidic residues" evidence="1">
    <location>
        <begin position="269"/>
        <end position="279"/>
    </location>
</feature>
<feature type="region of interest" description="Disordered" evidence="1">
    <location>
        <begin position="363"/>
        <end position="417"/>
    </location>
</feature>
<feature type="compositionally biased region" description="Acidic residues" evidence="1">
    <location>
        <begin position="385"/>
        <end position="396"/>
    </location>
</feature>
<feature type="compositionally biased region" description="Basic and acidic residues" evidence="1">
    <location>
        <begin position="259"/>
        <end position="268"/>
    </location>
</feature>
<feature type="region of interest" description="Disordered" evidence="1">
    <location>
        <begin position="631"/>
        <end position="871"/>
    </location>
</feature>
<dbReference type="Proteomes" id="UP001530377">
    <property type="component" value="Unassembled WGS sequence"/>
</dbReference>
<gene>
    <name evidence="3" type="ORF">ACHAXA_004028</name>
</gene>
<feature type="region of interest" description="Disordered" evidence="1">
    <location>
        <begin position="68"/>
        <end position="96"/>
    </location>
</feature>
<dbReference type="InterPro" id="IPR002999">
    <property type="entry name" value="Tudor"/>
</dbReference>
<comment type="caution">
    <text evidence="3">The sequence shown here is derived from an EMBL/GenBank/DDBJ whole genome shotgun (WGS) entry which is preliminary data.</text>
</comment>
<feature type="compositionally biased region" description="Basic and acidic residues" evidence="1">
    <location>
        <begin position="650"/>
        <end position="660"/>
    </location>
</feature>
<feature type="domain" description="Tudor" evidence="2">
    <location>
        <begin position="295"/>
        <end position="354"/>
    </location>
</feature>
<feature type="compositionally biased region" description="Basic and acidic residues" evidence="1">
    <location>
        <begin position="130"/>
        <end position="140"/>
    </location>
</feature>
<evidence type="ECO:0000313" key="4">
    <source>
        <dbReference type="Proteomes" id="UP001530377"/>
    </source>
</evidence>
<protein>
    <recommendedName>
        <fullName evidence="2">Tudor domain-containing protein</fullName>
    </recommendedName>
</protein>
<accession>A0ABD3R9V0</accession>
<feature type="compositionally biased region" description="Basic and acidic residues" evidence="1">
    <location>
        <begin position="760"/>
        <end position="771"/>
    </location>
</feature>
<feature type="compositionally biased region" description="Basic residues" evidence="1">
    <location>
        <begin position="80"/>
        <end position="91"/>
    </location>
</feature>
<feature type="domain" description="Tudor" evidence="2">
    <location>
        <begin position="572"/>
        <end position="633"/>
    </location>
</feature>
<evidence type="ECO:0000259" key="2">
    <source>
        <dbReference type="SMART" id="SM00333"/>
    </source>
</evidence>
<feature type="region of interest" description="Disordered" evidence="1">
    <location>
        <begin position="507"/>
        <end position="562"/>
    </location>
</feature>
<dbReference type="EMBL" id="JALLPB020000375">
    <property type="protein sequence ID" value="KAL3809787.1"/>
    <property type="molecule type" value="Genomic_DNA"/>
</dbReference>
<proteinExistence type="predicted"/>
<feature type="region of interest" description="Disordered" evidence="1">
    <location>
        <begin position="130"/>
        <end position="294"/>
    </location>
</feature>
<feature type="compositionally biased region" description="Basic and acidic residues" evidence="1">
    <location>
        <begin position="667"/>
        <end position="688"/>
    </location>
</feature>
<feature type="compositionally biased region" description="Polar residues" evidence="1">
    <location>
        <begin position="832"/>
        <end position="857"/>
    </location>
</feature>
<keyword evidence="4" id="KW-1185">Reference proteome</keyword>
<feature type="compositionally biased region" description="Gly residues" evidence="1">
    <location>
        <begin position="240"/>
        <end position="250"/>
    </location>
</feature>
<organism evidence="3 4">
    <name type="scientific">Cyclostephanos tholiformis</name>
    <dbReference type="NCBI Taxonomy" id="382380"/>
    <lineage>
        <taxon>Eukaryota</taxon>
        <taxon>Sar</taxon>
        <taxon>Stramenopiles</taxon>
        <taxon>Ochrophyta</taxon>
        <taxon>Bacillariophyta</taxon>
        <taxon>Coscinodiscophyceae</taxon>
        <taxon>Thalassiosirophycidae</taxon>
        <taxon>Stephanodiscales</taxon>
        <taxon>Stephanodiscaceae</taxon>
        <taxon>Cyclostephanos</taxon>
    </lineage>
</organism>
<feature type="compositionally biased region" description="Basic and acidic residues" evidence="1">
    <location>
        <begin position="507"/>
        <end position="531"/>
    </location>
</feature>
<feature type="compositionally biased region" description="Basic and acidic residues" evidence="1">
    <location>
        <begin position="800"/>
        <end position="809"/>
    </location>
</feature>
<feature type="compositionally biased region" description="Basic and acidic residues" evidence="1">
    <location>
        <begin position="717"/>
        <end position="751"/>
    </location>
</feature>
<feature type="compositionally biased region" description="Low complexity" evidence="1">
    <location>
        <begin position="23"/>
        <end position="33"/>
    </location>
</feature>
<name>A0ABD3R9V0_9STRA</name>
<feature type="compositionally biased region" description="Polar residues" evidence="1">
    <location>
        <begin position="705"/>
        <end position="714"/>
    </location>
</feature>
<evidence type="ECO:0000256" key="1">
    <source>
        <dbReference type="SAM" id="MobiDB-lite"/>
    </source>
</evidence>
<dbReference type="AlphaFoldDB" id="A0ABD3R9V0"/>
<reference evidence="3 4" key="1">
    <citation type="submission" date="2024-10" db="EMBL/GenBank/DDBJ databases">
        <title>Updated reference genomes for cyclostephanoid diatoms.</title>
        <authorList>
            <person name="Roberts W.R."/>
            <person name="Alverson A.J."/>
        </authorList>
    </citation>
    <scope>NUCLEOTIDE SEQUENCE [LARGE SCALE GENOMIC DNA]</scope>
    <source>
        <strain evidence="3 4">AJA228-03</strain>
    </source>
</reference>
<feature type="compositionally biased region" description="Basic and acidic residues" evidence="1">
    <location>
        <begin position="179"/>
        <end position="195"/>
    </location>
</feature>
<dbReference type="SMART" id="SM00333">
    <property type="entry name" value="TUDOR"/>
    <property type="match status" value="2"/>
</dbReference>
<sequence length="893" mass="98130">MDSLSKRRPRQNIISMILAKGSSVCSSASSRSSWTRGRNGEASMGVSSYSSANSRDILRSAVELTRQSQRKLATSISSRSKSKSGRGKAGHFTKGQRAFYRSTKGIVKVTIVGVHHDSKLVPYYTIQLRDGSEKQSDGKHLTPLLDHPSVSKSLVGSSRNDKEGGGSRSKSQHMGGAKGGDDNDHSDSLTDEHMTESSSEGCEIRGGSKLLEDSDEGEPVAKGVEGRSQPREMEGDGGEEGGVGGRGGSGTESSSEGDFWGKLKRLDKDNDEPSENEDNGGEKEEGVRGGGSGIKKFHVGQYVYYRPPDSGSVIKVRIVRHSRTKDLYAVSLPDGSHQENIKPSQLATLMELSSNEMIALMKEGNKENLAERPSKVDRGLRKSEEETEAVESGGEENEPRSFGLENSKSLHHASSNLPPLSASLPVVATASPPQPTVRMVQAKTEDGKWKTVPLYESGMIVNYTNAEGTQSGTVLTVHLDDLMEPYYTVLLQDGKEKQTDNAHISIRVEDQHISHPHDAKEDDAKRGHQREEEEEEETPPVPTRSSSKNRPKVERINPSAESTASPITYIAASFFENDQVLYKSSDGECQRAVVVKLQRDKKNRPYYVVRLLATGKEKLVYGHRLQPLVHEDDRNNRCGRSKSVSSSEGQSHESGRERGRSASKASKSPESEEYRDRGESRPSHHRSESLNSHRSKRSVSRESTHTTLSNSSRRSQVKRDMKNAIPRDDPKAPSLSRRDESLEPISRRRGEGSLTPSISREGRRERTDSSLRGRLASDPVGTSRSRSSSVRRYFGSSNADSRRTRELSRSRAPSQDSRRSSLSNSTRSQDSKLSNSRGYNSSGNDRSSIPTIPTSVKKTFPSDTGRRADANTTAISKLKSFRKSFAQLSKSAK</sequence>
<evidence type="ECO:0000313" key="3">
    <source>
        <dbReference type="EMBL" id="KAL3809787.1"/>
    </source>
</evidence>
<feature type="compositionally biased region" description="Low complexity" evidence="1">
    <location>
        <begin position="783"/>
        <end position="797"/>
    </location>
</feature>
<feature type="compositionally biased region" description="Basic and acidic residues" evidence="1">
    <location>
        <begin position="363"/>
        <end position="384"/>
    </location>
</feature>
<feature type="compositionally biased region" description="Basic and acidic residues" evidence="1">
    <location>
        <begin position="224"/>
        <end position="234"/>
    </location>
</feature>